<dbReference type="GO" id="GO:0008170">
    <property type="term" value="F:N-methyltransferase activity"/>
    <property type="evidence" value="ECO:0007669"/>
    <property type="project" value="InterPro"/>
</dbReference>
<keyword evidence="8" id="KW-1185">Reference proteome</keyword>
<dbReference type="InterPro" id="IPR001091">
    <property type="entry name" value="RM_Methyltransferase"/>
</dbReference>
<dbReference type="GO" id="GO:0032259">
    <property type="term" value="P:methylation"/>
    <property type="evidence" value="ECO:0007669"/>
    <property type="project" value="UniProtKB-KW"/>
</dbReference>
<keyword evidence="3" id="KW-0808">Transferase</keyword>
<gene>
    <name evidence="7" type="ORF">COO09_08925</name>
</gene>
<dbReference type="OrthoDB" id="7806498at2"/>
<dbReference type="PRINTS" id="PR00508">
    <property type="entry name" value="S21N4MTFRASE"/>
</dbReference>
<dbReference type="Pfam" id="PF01555">
    <property type="entry name" value="N6_N4_Mtase"/>
    <property type="match status" value="1"/>
</dbReference>
<dbReference type="Gene3D" id="3.90.1530.10">
    <property type="entry name" value="Conserved hypothetical protein from pyrococcus furiosus pfu- 392566-001, ParB domain"/>
    <property type="match status" value="1"/>
</dbReference>
<dbReference type="InterPro" id="IPR003115">
    <property type="entry name" value="ParB_N"/>
</dbReference>
<accession>A0A2A4FXV2</accession>
<dbReference type="PROSITE" id="PS00092">
    <property type="entry name" value="N6_MTASE"/>
    <property type="match status" value="1"/>
</dbReference>
<dbReference type="GO" id="GO:0003677">
    <property type="term" value="F:DNA binding"/>
    <property type="evidence" value="ECO:0007669"/>
    <property type="project" value="InterPro"/>
</dbReference>
<dbReference type="InterPro" id="IPR029063">
    <property type="entry name" value="SAM-dependent_MTases_sf"/>
</dbReference>
<dbReference type="InterPro" id="IPR036086">
    <property type="entry name" value="ParB/Sulfiredoxin_sf"/>
</dbReference>
<dbReference type="InterPro" id="IPR002941">
    <property type="entry name" value="DNA_methylase_N4/N6"/>
</dbReference>
<dbReference type="SUPFAM" id="SSF53335">
    <property type="entry name" value="S-adenosyl-L-methionine-dependent methyltransferases"/>
    <property type="match status" value="1"/>
</dbReference>
<comment type="similarity">
    <text evidence="1 5">Belongs to the N(4)/N(6)-methyltransferase family.</text>
</comment>
<dbReference type="InterPro" id="IPR002052">
    <property type="entry name" value="DNA_methylase_N6_adenine_CS"/>
</dbReference>
<evidence type="ECO:0000256" key="4">
    <source>
        <dbReference type="ARBA" id="ARBA00047942"/>
    </source>
</evidence>
<dbReference type="InterPro" id="IPR015840">
    <property type="entry name" value="DNA_MeTrfase_ParB"/>
</dbReference>
<reference evidence="7 8" key="1">
    <citation type="submission" date="2017-09" db="EMBL/GenBank/DDBJ databases">
        <title>The Catabolism of 3,6-Dichlorosalicylic acid is Initiated by the Cytochrome P450 Monooxygenase DsmABC in Rhizorhabdus dicambivorans Ndbn-20.</title>
        <authorList>
            <person name="Na L."/>
        </authorList>
    </citation>
    <scope>NUCLEOTIDE SEQUENCE [LARGE SCALE GENOMIC DNA]</scope>
    <source>
        <strain evidence="7 8">Ndbn-20m</strain>
    </source>
</reference>
<dbReference type="AlphaFoldDB" id="A0A2A4FXV2"/>
<evidence type="ECO:0000313" key="7">
    <source>
        <dbReference type="EMBL" id="PCE42532.1"/>
    </source>
</evidence>
<organism evidence="7 8">
    <name type="scientific">Rhizorhabdus dicambivorans</name>
    <dbReference type="NCBI Taxonomy" id="1850238"/>
    <lineage>
        <taxon>Bacteria</taxon>
        <taxon>Pseudomonadati</taxon>
        <taxon>Pseudomonadota</taxon>
        <taxon>Alphaproteobacteria</taxon>
        <taxon>Sphingomonadales</taxon>
        <taxon>Sphingomonadaceae</taxon>
        <taxon>Rhizorhabdus</taxon>
    </lineage>
</organism>
<protein>
    <recommendedName>
        <fullName evidence="5">Methyltransferase</fullName>
        <ecNumber evidence="5">2.1.1.-</ecNumber>
    </recommendedName>
</protein>
<name>A0A2A4FXV2_9SPHN</name>
<sequence>MATQVKQDFQPSLKQQILARERARRKGRSDEVSLTAISHPVRNDLTPELKLVTRRLADLKLREKRPRKVNPDQLERVIASIQVLGFLAPLLINAKGEIINGAIVAEAARRLGLEEVQCLVVEHLSPEEERLAHVTLNNLPVLGKFELEELATELQELEAFGLDLSITGFDASQLDLILGTVVDEALVSDVIPPVPFVPVSRPGDLWILGDHVQYCGDAREASSYLLLLAGEVINCVFSDPPYNIKIDGVVSGLGKVKHSDFAMGCGEMSDDGFTTFLSTYLTRCREHCAEGAVMFACMDWRQIDLLLLAGRNAGLERINKVVWFKGSGGMGGLYRSAYEEIAVFCTAKSPGTNNVLLGRGGRDRMNVWEYPGANRIGSSAGKALKDHPTPKPVELVADALLDVTKRGDIVFDPFMGSGTTLMACEKEKRRCRGIELDPAYVDVTIRRWQDATGKVAIHANERMTFEQLAIARAQESEESKSSGDAPA</sequence>
<comment type="catalytic activity">
    <reaction evidence="4">
        <text>a 2'-deoxyadenosine in DNA + S-adenosyl-L-methionine = an N(6)-methyl-2'-deoxyadenosine in DNA + S-adenosyl-L-homocysteine + H(+)</text>
        <dbReference type="Rhea" id="RHEA:15197"/>
        <dbReference type="Rhea" id="RHEA-COMP:12418"/>
        <dbReference type="Rhea" id="RHEA-COMP:12419"/>
        <dbReference type="ChEBI" id="CHEBI:15378"/>
        <dbReference type="ChEBI" id="CHEBI:57856"/>
        <dbReference type="ChEBI" id="CHEBI:59789"/>
        <dbReference type="ChEBI" id="CHEBI:90615"/>
        <dbReference type="ChEBI" id="CHEBI:90616"/>
        <dbReference type="EC" id="2.1.1.72"/>
    </reaction>
</comment>
<dbReference type="RefSeq" id="WP_066960556.1">
    <property type="nucleotide sequence ID" value="NZ_CP023449.1"/>
</dbReference>
<evidence type="ECO:0000256" key="2">
    <source>
        <dbReference type="ARBA" id="ARBA00022603"/>
    </source>
</evidence>
<dbReference type="PIRSF" id="PIRSF036758">
    <property type="entry name" value="Aden_M_ParB"/>
    <property type="match status" value="1"/>
</dbReference>
<evidence type="ECO:0000259" key="6">
    <source>
        <dbReference type="SMART" id="SM00470"/>
    </source>
</evidence>
<comment type="caution">
    <text evidence="7">The sequence shown here is derived from an EMBL/GenBank/DDBJ whole genome shotgun (WGS) entry which is preliminary data.</text>
</comment>
<dbReference type="EMBL" id="NWUF01000007">
    <property type="protein sequence ID" value="PCE42532.1"/>
    <property type="molecule type" value="Genomic_DNA"/>
</dbReference>
<dbReference type="EC" id="2.1.1.-" evidence="5"/>
<feature type="domain" description="ParB-like N-terminal" evidence="6">
    <location>
        <begin position="52"/>
        <end position="138"/>
    </location>
</feature>
<dbReference type="SUPFAM" id="SSF110849">
    <property type="entry name" value="ParB/Sulfiredoxin"/>
    <property type="match status" value="1"/>
</dbReference>
<evidence type="ECO:0000256" key="1">
    <source>
        <dbReference type="ARBA" id="ARBA00006594"/>
    </source>
</evidence>
<keyword evidence="2 7" id="KW-0489">Methyltransferase</keyword>
<dbReference type="KEGG" id="rdi:CMV14_07155"/>
<dbReference type="SMART" id="SM00470">
    <property type="entry name" value="ParB"/>
    <property type="match status" value="1"/>
</dbReference>
<evidence type="ECO:0000256" key="5">
    <source>
        <dbReference type="RuleBase" id="RU362026"/>
    </source>
</evidence>
<proteinExistence type="inferred from homology"/>
<dbReference type="Gene3D" id="3.40.50.150">
    <property type="entry name" value="Vaccinia Virus protein VP39"/>
    <property type="match status" value="1"/>
</dbReference>
<dbReference type="GO" id="GO:0009007">
    <property type="term" value="F:site-specific DNA-methyltransferase (adenine-specific) activity"/>
    <property type="evidence" value="ECO:0007669"/>
    <property type="project" value="UniProtKB-EC"/>
</dbReference>
<evidence type="ECO:0000313" key="8">
    <source>
        <dbReference type="Proteomes" id="UP000218934"/>
    </source>
</evidence>
<evidence type="ECO:0000256" key="3">
    <source>
        <dbReference type="ARBA" id="ARBA00022679"/>
    </source>
</evidence>
<dbReference type="Proteomes" id="UP000218934">
    <property type="component" value="Unassembled WGS sequence"/>
</dbReference>